<evidence type="ECO:0000313" key="1">
    <source>
        <dbReference type="EMBL" id="CAI7988609.1"/>
    </source>
</evidence>
<reference evidence="1" key="1">
    <citation type="submission" date="2023-03" db="EMBL/GenBank/DDBJ databases">
        <authorList>
            <person name="Steffen K."/>
            <person name="Cardenas P."/>
        </authorList>
    </citation>
    <scope>NUCLEOTIDE SEQUENCE</scope>
</reference>
<sequence length="67" mass="7907">MARQRFTANDVLGLLECDDDDGEPMMQDSDNEDFLCDEDEIDYEDDEQPRMHTVRVQQFSPNINCYQ</sequence>
<dbReference type="Proteomes" id="UP001174909">
    <property type="component" value="Unassembled WGS sequence"/>
</dbReference>
<organism evidence="1 2">
    <name type="scientific">Geodia barretti</name>
    <name type="common">Barrett's horny sponge</name>
    <dbReference type="NCBI Taxonomy" id="519541"/>
    <lineage>
        <taxon>Eukaryota</taxon>
        <taxon>Metazoa</taxon>
        <taxon>Porifera</taxon>
        <taxon>Demospongiae</taxon>
        <taxon>Heteroscleromorpha</taxon>
        <taxon>Tetractinellida</taxon>
        <taxon>Astrophorina</taxon>
        <taxon>Geodiidae</taxon>
        <taxon>Geodia</taxon>
    </lineage>
</organism>
<dbReference type="AlphaFoldDB" id="A0AA35W2L9"/>
<comment type="caution">
    <text evidence="1">The sequence shown here is derived from an EMBL/GenBank/DDBJ whole genome shotgun (WGS) entry which is preliminary data.</text>
</comment>
<keyword evidence="2" id="KW-1185">Reference proteome</keyword>
<name>A0AA35W2L9_GEOBA</name>
<evidence type="ECO:0000313" key="2">
    <source>
        <dbReference type="Proteomes" id="UP001174909"/>
    </source>
</evidence>
<dbReference type="EMBL" id="CASHTH010000002">
    <property type="protein sequence ID" value="CAI7988609.1"/>
    <property type="molecule type" value="Genomic_DNA"/>
</dbReference>
<feature type="non-terminal residue" evidence="1">
    <location>
        <position position="1"/>
    </location>
</feature>
<accession>A0AA35W2L9</accession>
<gene>
    <name evidence="1" type="ORF">GBAR_LOCUS22</name>
</gene>
<protein>
    <submittedName>
        <fullName evidence="1">Uncharacterized protein</fullName>
    </submittedName>
</protein>
<proteinExistence type="predicted"/>